<dbReference type="Pfam" id="PF19596">
    <property type="entry name" value="DUF6101"/>
    <property type="match status" value="1"/>
</dbReference>
<dbReference type="InterPro" id="IPR046083">
    <property type="entry name" value="DUF6101"/>
</dbReference>
<keyword evidence="3" id="KW-1185">Reference proteome</keyword>
<sequence>MRQQKMEAEKRAAWLSAACDYVALVRPTVPEGWPLRFETPDPGADDRVRQVELGRHHVVLRRRVAGVPMRAARPLAAYQGLAVELLDPDGDSDGVAIVLAHEDPALSVTLYSAPHINDVVAEWRGWSEALGLPMLVSEADGSRRPAYAMIGRLTIGEVRGRRARRGALKHRRPSVYRRRGAGRPGELTVHRGERELSARD</sequence>
<feature type="compositionally biased region" description="Basic and acidic residues" evidence="1">
    <location>
        <begin position="188"/>
        <end position="200"/>
    </location>
</feature>
<evidence type="ECO:0000313" key="3">
    <source>
        <dbReference type="Proteomes" id="UP000295030"/>
    </source>
</evidence>
<dbReference type="EMBL" id="SMFY01000001">
    <property type="protein sequence ID" value="TCK30009.1"/>
    <property type="molecule type" value="Genomic_DNA"/>
</dbReference>
<organism evidence="2 3">
    <name type="scientific">Ancylobacter aquaticus</name>
    <dbReference type="NCBI Taxonomy" id="100"/>
    <lineage>
        <taxon>Bacteria</taxon>
        <taxon>Pseudomonadati</taxon>
        <taxon>Pseudomonadota</taxon>
        <taxon>Alphaproteobacteria</taxon>
        <taxon>Hyphomicrobiales</taxon>
        <taxon>Xanthobacteraceae</taxon>
        <taxon>Ancylobacter</taxon>
    </lineage>
</organism>
<proteinExistence type="predicted"/>
<comment type="caution">
    <text evidence="2">The sequence shown here is derived from an EMBL/GenBank/DDBJ whole genome shotgun (WGS) entry which is preliminary data.</text>
</comment>
<feature type="compositionally biased region" description="Basic residues" evidence="1">
    <location>
        <begin position="164"/>
        <end position="181"/>
    </location>
</feature>
<name>A0A4R1IAJ6_ANCAQ</name>
<accession>A0A4R1IAJ6</accession>
<dbReference type="Proteomes" id="UP000295030">
    <property type="component" value="Unassembled WGS sequence"/>
</dbReference>
<gene>
    <name evidence="2" type="ORF">EV667_0094</name>
</gene>
<evidence type="ECO:0000256" key="1">
    <source>
        <dbReference type="SAM" id="MobiDB-lite"/>
    </source>
</evidence>
<reference evidence="2 3" key="1">
    <citation type="submission" date="2019-03" db="EMBL/GenBank/DDBJ databases">
        <title>Genomic Encyclopedia of Type Strains, Phase IV (KMG-IV): sequencing the most valuable type-strain genomes for metagenomic binning, comparative biology and taxonomic classification.</title>
        <authorList>
            <person name="Goeker M."/>
        </authorList>
    </citation>
    <scope>NUCLEOTIDE SEQUENCE [LARGE SCALE GENOMIC DNA]</scope>
    <source>
        <strain evidence="2 3">DSM 101</strain>
    </source>
</reference>
<feature type="region of interest" description="Disordered" evidence="1">
    <location>
        <begin position="164"/>
        <end position="200"/>
    </location>
</feature>
<dbReference type="AlphaFoldDB" id="A0A4R1IAJ6"/>
<dbReference type="RefSeq" id="WP_207907651.1">
    <property type="nucleotide sequence ID" value="NZ_SMFY01000001.1"/>
</dbReference>
<evidence type="ECO:0000313" key="2">
    <source>
        <dbReference type="EMBL" id="TCK30009.1"/>
    </source>
</evidence>
<protein>
    <submittedName>
        <fullName evidence="2">Uncharacterized protein</fullName>
    </submittedName>
</protein>